<evidence type="ECO:0000313" key="1">
    <source>
        <dbReference type="EMBL" id="GBP51054.1"/>
    </source>
</evidence>
<reference evidence="1 2" key="1">
    <citation type="journal article" date="2019" name="Commun. Biol.">
        <title>The bagworm genome reveals a unique fibroin gene that provides high tensile strength.</title>
        <authorList>
            <person name="Kono N."/>
            <person name="Nakamura H."/>
            <person name="Ohtoshi R."/>
            <person name="Tomita M."/>
            <person name="Numata K."/>
            <person name="Arakawa K."/>
        </authorList>
    </citation>
    <scope>NUCLEOTIDE SEQUENCE [LARGE SCALE GENOMIC DNA]</scope>
</reference>
<accession>A0A4C1WLQ5</accession>
<organism evidence="1 2">
    <name type="scientific">Eumeta variegata</name>
    <name type="common">Bagworm moth</name>
    <name type="synonym">Eumeta japonica</name>
    <dbReference type="NCBI Taxonomy" id="151549"/>
    <lineage>
        <taxon>Eukaryota</taxon>
        <taxon>Metazoa</taxon>
        <taxon>Ecdysozoa</taxon>
        <taxon>Arthropoda</taxon>
        <taxon>Hexapoda</taxon>
        <taxon>Insecta</taxon>
        <taxon>Pterygota</taxon>
        <taxon>Neoptera</taxon>
        <taxon>Endopterygota</taxon>
        <taxon>Lepidoptera</taxon>
        <taxon>Glossata</taxon>
        <taxon>Ditrysia</taxon>
        <taxon>Tineoidea</taxon>
        <taxon>Psychidae</taxon>
        <taxon>Oiketicinae</taxon>
        <taxon>Eumeta</taxon>
    </lineage>
</organism>
<evidence type="ECO:0000313" key="2">
    <source>
        <dbReference type="Proteomes" id="UP000299102"/>
    </source>
</evidence>
<gene>
    <name evidence="1" type="ORF">EVAR_87631_1</name>
</gene>
<comment type="caution">
    <text evidence="1">The sequence shown here is derived from an EMBL/GenBank/DDBJ whole genome shotgun (WGS) entry which is preliminary data.</text>
</comment>
<dbReference type="EMBL" id="BGZK01000573">
    <property type="protein sequence ID" value="GBP51054.1"/>
    <property type="molecule type" value="Genomic_DNA"/>
</dbReference>
<name>A0A4C1WLQ5_EUMVA</name>
<keyword evidence="2" id="KW-1185">Reference proteome</keyword>
<sequence>MLSICHTCDSDLVPTLDFSSRPVLNSTPHSAFNSSFATTLSSDFNEAGGNDDAVSIMTPISFLISSRSNPDSGCTANLNYDSTFDSYPINYPIFEEMYENKETLKYQDT</sequence>
<dbReference type="Proteomes" id="UP000299102">
    <property type="component" value="Unassembled WGS sequence"/>
</dbReference>
<protein>
    <submittedName>
        <fullName evidence="1">Uncharacterized protein</fullName>
    </submittedName>
</protein>
<dbReference type="AlphaFoldDB" id="A0A4C1WLQ5"/>
<proteinExistence type="predicted"/>